<evidence type="ECO:0000256" key="13">
    <source>
        <dbReference type="SAM" id="MobiDB-lite"/>
    </source>
</evidence>
<dbReference type="InterPro" id="IPR033248">
    <property type="entry name" value="Transketolase_C"/>
</dbReference>
<evidence type="ECO:0000256" key="12">
    <source>
        <dbReference type="ARBA" id="ARBA00023052"/>
    </source>
</evidence>
<dbReference type="GO" id="GO:0046872">
    <property type="term" value="F:metal ion binding"/>
    <property type="evidence" value="ECO:0007669"/>
    <property type="project" value="UniProtKB-KW"/>
</dbReference>
<dbReference type="Proteomes" id="UP000176864">
    <property type="component" value="Unassembled WGS sequence"/>
</dbReference>
<feature type="region of interest" description="Disordered" evidence="13">
    <location>
        <begin position="473"/>
        <end position="500"/>
    </location>
</feature>
<dbReference type="SMART" id="SM00861">
    <property type="entry name" value="Transket_pyr"/>
    <property type="match status" value="1"/>
</dbReference>
<evidence type="ECO:0000256" key="10">
    <source>
        <dbReference type="ARBA" id="ARBA00022837"/>
    </source>
</evidence>
<dbReference type="Pfam" id="PF02780">
    <property type="entry name" value="Transketolase_C"/>
    <property type="match status" value="1"/>
</dbReference>
<evidence type="ECO:0000256" key="2">
    <source>
        <dbReference type="ARBA" id="ARBA00001936"/>
    </source>
</evidence>
<evidence type="ECO:0000256" key="3">
    <source>
        <dbReference type="ARBA" id="ARBA00001946"/>
    </source>
</evidence>
<evidence type="ECO:0000256" key="4">
    <source>
        <dbReference type="ARBA" id="ARBA00001964"/>
    </source>
</evidence>
<dbReference type="NCBIfam" id="NF004559">
    <property type="entry name" value="PRK05899.2-5"/>
    <property type="match status" value="1"/>
</dbReference>
<comment type="similarity">
    <text evidence="5">Belongs to the transketolase family.</text>
</comment>
<comment type="cofactor">
    <cofactor evidence="4">
        <name>thiamine diphosphate</name>
        <dbReference type="ChEBI" id="CHEBI:58937"/>
    </cofactor>
</comment>
<dbReference type="InterPro" id="IPR049557">
    <property type="entry name" value="Transketolase_CS"/>
</dbReference>
<evidence type="ECO:0000256" key="11">
    <source>
        <dbReference type="ARBA" id="ARBA00022842"/>
    </source>
</evidence>
<dbReference type="FunFam" id="3.40.50.970:FF:000129">
    <property type="entry name" value="Transketolase"/>
    <property type="match status" value="1"/>
</dbReference>
<protein>
    <recommendedName>
        <fullName evidence="7">Transketolase</fullName>
    </recommendedName>
</protein>
<dbReference type="PROSITE" id="PS00801">
    <property type="entry name" value="TRANSKETOLASE_1"/>
    <property type="match status" value="1"/>
</dbReference>
<dbReference type="InterPro" id="IPR020826">
    <property type="entry name" value="Transketolase_BS"/>
</dbReference>
<dbReference type="CDD" id="cd07033">
    <property type="entry name" value="TPP_PYR_DXS_TK_like"/>
    <property type="match status" value="1"/>
</dbReference>
<dbReference type="InterPro" id="IPR009014">
    <property type="entry name" value="Transketo_C/PFOR_II"/>
</dbReference>
<evidence type="ECO:0000256" key="8">
    <source>
        <dbReference type="ARBA" id="ARBA00022679"/>
    </source>
</evidence>
<accession>A0A1F5NNX5</accession>
<dbReference type="GO" id="GO:0004802">
    <property type="term" value="F:transketolase activity"/>
    <property type="evidence" value="ECO:0007669"/>
    <property type="project" value="TreeGrafter"/>
</dbReference>
<dbReference type="GO" id="GO:0030976">
    <property type="term" value="F:thiamine pyrophosphate binding"/>
    <property type="evidence" value="ECO:0007669"/>
    <property type="project" value="TreeGrafter"/>
</dbReference>
<comment type="cofactor">
    <cofactor evidence="3">
        <name>Mg(2+)</name>
        <dbReference type="ChEBI" id="CHEBI:18420"/>
    </cofactor>
</comment>
<feature type="compositionally biased region" description="Polar residues" evidence="13">
    <location>
        <begin position="486"/>
        <end position="496"/>
    </location>
</feature>
<dbReference type="PROSITE" id="PS00802">
    <property type="entry name" value="TRANSKETOLASE_2"/>
    <property type="match status" value="1"/>
</dbReference>
<dbReference type="PANTHER" id="PTHR43195:SF1">
    <property type="entry name" value="FI06132P-RELATED"/>
    <property type="match status" value="1"/>
</dbReference>
<dbReference type="InterPro" id="IPR005474">
    <property type="entry name" value="Transketolase_N"/>
</dbReference>
<dbReference type="EMBL" id="MFEK01000003">
    <property type="protein sequence ID" value="OGE79389.1"/>
    <property type="molecule type" value="Genomic_DNA"/>
</dbReference>
<evidence type="ECO:0000259" key="14">
    <source>
        <dbReference type="SMART" id="SM00861"/>
    </source>
</evidence>
<gene>
    <name evidence="15" type="ORF">A2751_05135</name>
</gene>
<dbReference type="PANTHER" id="PTHR43195">
    <property type="entry name" value="TRANSKETOLASE"/>
    <property type="match status" value="1"/>
</dbReference>
<evidence type="ECO:0000313" key="16">
    <source>
        <dbReference type="Proteomes" id="UP000176864"/>
    </source>
</evidence>
<reference evidence="15 16" key="1">
    <citation type="journal article" date="2016" name="Nat. Commun.">
        <title>Thousands of microbial genomes shed light on interconnected biogeochemical processes in an aquifer system.</title>
        <authorList>
            <person name="Anantharaman K."/>
            <person name="Brown C.T."/>
            <person name="Hug L.A."/>
            <person name="Sharon I."/>
            <person name="Castelle C.J."/>
            <person name="Probst A.J."/>
            <person name="Thomas B.C."/>
            <person name="Singh A."/>
            <person name="Wilkins M.J."/>
            <person name="Karaoz U."/>
            <person name="Brodie E.L."/>
            <person name="Williams K.H."/>
            <person name="Hubbard S.S."/>
            <person name="Banfield J.F."/>
        </authorList>
    </citation>
    <scope>NUCLEOTIDE SEQUENCE [LARGE SCALE GENOMIC DNA]</scope>
</reference>
<organism evidence="15 16">
    <name type="scientific">Candidatus Doudnabacteria bacterium RIFCSPHIGHO2_01_FULL_46_14</name>
    <dbReference type="NCBI Taxonomy" id="1817824"/>
    <lineage>
        <taxon>Bacteria</taxon>
        <taxon>Candidatus Doudnaibacteriota</taxon>
    </lineage>
</organism>
<evidence type="ECO:0000256" key="5">
    <source>
        <dbReference type="ARBA" id="ARBA00007131"/>
    </source>
</evidence>
<evidence type="ECO:0000256" key="1">
    <source>
        <dbReference type="ARBA" id="ARBA00001913"/>
    </source>
</evidence>
<dbReference type="Gene3D" id="3.40.50.970">
    <property type="match status" value="2"/>
</dbReference>
<dbReference type="InterPro" id="IPR051424">
    <property type="entry name" value="Transketolase-like"/>
</dbReference>
<dbReference type="SUPFAM" id="SSF52518">
    <property type="entry name" value="Thiamin diphosphate-binding fold (THDP-binding)"/>
    <property type="match status" value="2"/>
</dbReference>
<sequence length="665" mass="72440">MRDLEKLAKLVRYFSLTMSSKAGSGHPTSSLSATDLMVSLMFGGHFKFDLKNPGYHNNDRLIFSKGHASPLFFALWAAAGVIEEKELDTYRTFNSRLEGHPTLAFPYTEVPTGSLGQGLSVGAGMAMNAELDNLNYRTFVLLGDSEMAEGSVWEAMAWSAHNKLDNLVAILDVNRLGQRGETMYGHHTEIYEKKAGAFGWETIVIDGHDFKEIDSAYERAFKAKGKPVMIIAKTLKGKGISFIEDKDGKHGVALKQDELEKALGELGEVDLQIRGGIVLPENVEYGISNIEQKPTTYQLQPTSYPFDKPVATRKAYGNALNRIYPKHPNMIVLDAEVSNSTFAEIFGKAHPERFLEMFIAEQNMVGVALGLARRGKLPFVSTFAAFFSRAFDQIRMSGYASANIKFCGSHAGVSIGEDGASQMGLEDIAMFRTIQNSVVLYPSDAVSAEKLVEAAAEHEGLVYIRTTRKDTPIIYSPLPNPPPQGEGNTKDSSSPLPGSPKNVLGFGVGLRGEDEVGVRHEFRIGGSCTLKSSDKDVATVIGVGVTLHEALKAYEELKKEGIMIRVIDLYSVKPLDIETLKKAVAETKAIITVEDHYPEGGIGEAVASALTSFPPLEGEGKGGVRFVSLAVCKLPRSGKPDELLNYEEINSSAIVKKVREMADNG</sequence>
<dbReference type="InterPro" id="IPR005475">
    <property type="entry name" value="Transketolase-like_Pyr-bd"/>
</dbReference>
<evidence type="ECO:0000256" key="7">
    <source>
        <dbReference type="ARBA" id="ARBA00016662"/>
    </source>
</evidence>
<dbReference type="InterPro" id="IPR029061">
    <property type="entry name" value="THDP-binding"/>
</dbReference>
<keyword evidence="12" id="KW-0786">Thiamine pyrophosphate</keyword>
<dbReference type="Gene3D" id="3.40.50.920">
    <property type="match status" value="1"/>
</dbReference>
<dbReference type="Pfam" id="PF00456">
    <property type="entry name" value="Transketolase_N"/>
    <property type="match status" value="1"/>
</dbReference>
<comment type="cofactor">
    <cofactor evidence="1">
        <name>Ca(2+)</name>
        <dbReference type="ChEBI" id="CHEBI:29108"/>
    </cofactor>
</comment>
<keyword evidence="9" id="KW-0479">Metal-binding</keyword>
<dbReference type="GO" id="GO:0019682">
    <property type="term" value="P:glyceraldehyde-3-phosphate metabolic process"/>
    <property type="evidence" value="ECO:0007669"/>
    <property type="project" value="UniProtKB-ARBA"/>
</dbReference>
<proteinExistence type="inferred from homology"/>
<evidence type="ECO:0000313" key="15">
    <source>
        <dbReference type="EMBL" id="OGE79389.1"/>
    </source>
</evidence>
<dbReference type="STRING" id="1817824.A2751_05135"/>
<keyword evidence="8" id="KW-0808">Transferase</keyword>
<name>A0A1F5NNX5_9BACT</name>
<keyword evidence="10" id="KW-0106">Calcium</keyword>
<keyword evidence="11" id="KW-0460">Magnesium</keyword>
<evidence type="ECO:0000256" key="9">
    <source>
        <dbReference type="ARBA" id="ARBA00022723"/>
    </source>
</evidence>
<evidence type="ECO:0000256" key="6">
    <source>
        <dbReference type="ARBA" id="ARBA00011738"/>
    </source>
</evidence>
<dbReference type="Pfam" id="PF02779">
    <property type="entry name" value="Transket_pyr"/>
    <property type="match status" value="1"/>
</dbReference>
<comment type="cofactor">
    <cofactor evidence="2">
        <name>Mn(2+)</name>
        <dbReference type="ChEBI" id="CHEBI:29035"/>
    </cofactor>
</comment>
<feature type="domain" description="Transketolase-like pyrimidine-binding" evidence="14">
    <location>
        <begin position="310"/>
        <end position="473"/>
    </location>
</feature>
<dbReference type="CDD" id="cd02012">
    <property type="entry name" value="TPP_TK"/>
    <property type="match status" value="1"/>
</dbReference>
<dbReference type="GO" id="GO:0005737">
    <property type="term" value="C:cytoplasm"/>
    <property type="evidence" value="ECO:0007669"/>
    <property type="project" value="UniProtKB-ARBA"/>
</dbReference>
<dbReference type="AlphaFoldDB" id="A0A1F5NNX5"/>
<dbReference type="SUPFAM" id="SSF52922">
    <property type="entry name" value="TK C-terminal domain-like"/>
    <property type="match status" value="1"/>
</dbReference>
<comment type="caution">
    <text evidence="15">The sequence shown here is derived from an EMBL/GenBank/DDBJ whole genome shotgun (WGS) entry which is preliminary data.</text>
</comment>
<comment type="subunit">
    <text evidence="6">Homodimer.</text>
</comment>